<dbReference type="eggNOG" id="COG1793">
    <property type="taxonomic scope" value="Bacteria"/>
</dbReference>
<keyword evidence="5" id="KW-1185">Reference proteome</keyword>
<dbReference type="Gene3D" id="3.90.920.10">
    <property type="entry name" value="DNA primase, PRIM domain"/>
    <property type="match status" value="1"/>
</dbReference>
<dbReference type="Pfam" id="PF21686">
    <property type="entry name" value="LigD_Prim-Pol"/>
    <property type="match status" value="1"/>
</dbReference>
<evidence type="ECO:0000259" key="3">
    <source>
        <dbReference type="Pfam" id="PF21686"/>
    </source>
</evidence>
<dbReference type="Proteomes" id="UP000008207">
    <property type="component" value="Chromosome"/>
</dbReference>
<feature type="region of interest" description="Disordered" evidence="1">
    <location>
        <begin position="525"/>
        <end position="544"/>
    </location>
</feature>
<dbReference type="PANTHER" id="PTHR42705:SF2">
    <property type="entry name" value="BIFUNCTIONAL NON-HOMOLOGOUS END JOINING PROTEIN LIGD"/>
    <property type="match status" value="1"/>
</dbReference>
<dbReference type="HOGENOM" id="CLU_008325_6_0_5"/>
<dbReference type="InterPro" id="IPR014145">
    <property type="entry name" value="LigD_pol_dom"/>
</dbReference>
<reference evidence="4 5" key="1">
    <citation type="submission" date="2009-01" db="EMBL/GenBank/DDBJ databases">
        <title>Complete sequence of chromosome of Methylobacterium nodulans ORS 2060.</title>
        <authorList>
            <consortium name="US DOE Joint Genome Institute"/>
            <person name="Lucas S."/>
            <person name="Copeland A."/>
            <person name="Lapidus A."/>
            <person name="Glavina del Rio T."/>
            <person name="Dalin E."/>
            <person name="Tice H."/>
            <person name="Bruce D."/>
            <person name="Goodwin L."/>
            <person name="Pitluck S."/>
            <person name="Sims D."/>
            <person name="Brettin T."/>
            <person name="Detter J.C."/>
            <person name="Han C."/>
            <person name="Larimer F."/>
            <person name="Land M."/>
            <person name="Hauser L."/>
            <person name="Kyrpides N."/>
            <person name="Ivanova N."/>
            <person name="Marx C.J."/>
            <person name="Richardson P."/>
        </authorList>
    </citation>
    <scope>NUCLEOTIDE SEQUENCE [LARGE SCALE GENOMIC DNA]</scope>
    <source>
        <strain evidence="5">LMG 21967 / CNCM I-2342 / ORS 2060</strain>
    </source>
</reference>
<organism evidence="4 5">
    <name type="scientific">Methylobacterium nodulans (strain LMG 21967 / CNCM I-2342 / ORS 2060)</name>
    <dbReference type="NCBI Taxonomy" id="460265"/>
    <lineage>
        <taxon>Bacteria</taxon>
        <taxon>Pseudomonadati</taxon>
        <taxon>Pseudomonadota</taxon>
        <taxon>Alphaproteobacteria</taxon>
        <taxon>Hyphomicrobiales</taxon>
        <taxon>Methylobacteriaceae</taxon>
        <taxon>Methylobacterium</taxon>
    </lineage>
</organism>
<accession>B8IQT3</accession>
<feature type="compositionally biased region" description="Polar residues" evidence="1">
    <location>
        <begin position="172"/>
        <end position="185"/>
    </location>
</feature>
<sequence length="544" mass="59707">MSTAPGQTEDTLASYNRKRDFTQTAEPKGRVTSGGGHRFVVQKHAARRLHYDFRLELDGVLLSWAVARGPSLDPADKRLAVRTEDHPVAYADFEGTIPQGNYGAGTVMLWDRGTWSPDGDPHEAIKNGRLRFTLHGERMRGAWLLIRMKGSKRENWLLRKLEDDEANRDSDLTQSHTSSITTGRSLEQIAAGERTSTRRSSNLAASRPMPLEHRAEPPIPVSLRDDKPADEVRAEHAQPVVQATKRARARAAERAMISHGVRITSPDRQPYPQAKVSKRDLVAYYEQVSVVMLPHISGRPLTLIRCPRGVDARCFVQQHAAPGFPEAVRTVSITEASGETQNHIYVEDLAGILACVQIGALEFHGWGARAGALEVPDRLVLDLDPDPAVAFGAVVDAALFIRDRLLEDGLSSWPMLSGGKGVHVIVPLTGATWPAVSAYAKQLAQAMEKQAPERFTAEMAKTDRSGRIFIDYLRNQRGATAVMPYSTRAKASASIAMPLDWDRLGQTTSAQAYTVHDVLEKGLPEVAEQASAPQRLPRSSPGGE</sequence>
<protein>
    <submittedName>
        <fullName evidence="4">DNA polymerase LigD, polymerase domain protein</fullName>
    </submittedName>
</protein>
<proteinExistence type="predicted"/>
<gene>
    <name evidence="4" type="ordered locus">Mnod_7647</name>
</gene>
<dbReference type="InterPro" id="IPR014144">
    <property type="entry name" value="LigD_PE_domain"/>
</dbReference>
<dbReference type="NCBIfam" id="TIGR02778">
    <property type="entry name" value="ligD_pol"/>
    <property type="match status" value="1"/>
</dbReference>
<feature type="region of interest" description="Disordered" evidence="1">
    <location>
        <begin position="1"/>
        <end position="36"/>
    </location>
</feature>
<evidence type="ECO:0000256" key="1">
    <source>
        <dbReference type="SAM" id="MobiDB-lite"/>
    </source>
</evidence>
<dbReference type="InterPro" id="IPR052171">
    <property type="entry name" value="NHEJ_LigD"/>
</dbReference>
<name>B8IQT3_METNO</name>
<dbReference type="STRING" id="460265.Mnod_7647"/>
<evidence type="ECO:0000259" key="2">
    <source>
        <dbReference type="Pfam" id="PF13298"/>
    </source>
</evidence>
<dbReference type="NCBIfam" id="TIGR02777">
    <property type="entry name" value="LigD_PE_dom"/>
    <property type="match status" value="1"/>
</dbReference>
<dbReference type="EMBL" id="CP001349">
    <property type="protein sequence ID" value="ACL62378.1"/>
    <property type="molecule type" value="Genomic_DNA"/>
</dbReference>
<feature type="compositionally biased region" description="Polar residues" evidence="1">
    <location>
        <begin position="1"/>
        <end position="14"/>
    </location>
</feature>
<evidence type="ECO:0000313" key="4">
    <source>
        <dbReference type="EMBL" id="ACL62378.1"/>
    </source>
</evidence>
<dbReference type="CDD" id="cd04862">
    <property type="entry name" value="PaeLigD_Pol_like"/>
    <property type="match status" value="1"/>
</dbReference>
<dbReference type="InterPro" id="IPR033651">
    <property type="entry name" value="PaeLigD_Pol-like"/>
</dbReference>
<dbReference type="AlphaFoldDB" id="B8IQT3"/>
<feature type="domain" description="DNA ligase D polymerase" evidence="3">
    <location>
        <begin position="278"/>
        <end position="520"/>
    </location>
</feature>
<dbReference type="PANTHER" id="PTHR42705">
    <property type="entry name" value="BIFUNCTIONAL NON-HOMOLOGOUS END JOINING PROTEIN LIGD"/>
    <property type="match status" value="1"/>
</dbReference>
<dbReference type="Pfam" id="PF13298">
    <property type="entry name" value="LigD_N"/>
    <property type="match status" value="1"/>
</dbReference>
<feature type="domain" description="DNA ligase D 3'-phosphoesterase" evidence="2">
    <location>
        <begin position="42"/>
        <end position="147"/>
    </location>
</feature>
<feature type="region of interest" description="Disordered" evidence="1">
    <location>
        <begin position="166"/>
        <end position="222"/>
    </location>
</feature>
<dbReference type="KEGG" id="mno:Mnod_7647"/>
<dbReference type="eggNOG" id="COG3285">
    <property type="taxonomic scope" value="Bacteria"/>
</dbReference>
<evidence type="ECO:0000313" key="5">
    <source>
        <dbReference type="Proteomes" id="UP000008207"/>
    </source>
</evidence>